<comment type="caution">
    <text evidence="1">The sequence shown here is derived from an EMBL/GenBank/DDBJ whole genome shotgun (WGS) entry which is preliminary data.</text>
</comment>
<reference evidence="1 2" key="1">
    <citation type="journal article" date="2022" name="Nat. Ecol. Evol.">
        <title>A masculinizing supergene underlies an exaggerated male reproductive morph in a spider.</title>
        <authorList>
            <person name="Hendrickx F."/>
            <person name="De Corte Z."/>
            <person name="Sonet G."/>
            <person name="Van Belleghem S.M."/>
            <person name="Kostlbacher S."/>
            <person name="Vangestel C."/>
        </authorList>
    </citation>
    <scope>NUCLEOTIDE SEQUENCE [LARGE SCALE GENOMIC DNA]</scope>
    <source>
        <strain evidence="1">W744_W776</strain>
    </source>
</reference>
<sequence>MKIKKIHKEIEQTRLVPGLVELRAEEASGHNVSMYFLDYKQPFDLLSVNFLKHLTLLTLRPLANKTVRSGQKRLPINRGITCNHF</sequence>
<evidence type="ECO:0000313" key="1">
    <source>
        <dbReference type="EMBL" id="KAG8201807.1"/>
    </source>
</evidence>
<name>A0AAV6VXS2_9ARAC</name>
<proteinExistence type="predicted"/>
<organism evidence="1 2">
    <name type="scientific">Oedothorax gibbosus</name>
    <dbReference type="NCBI Taxonomy" id="931172"/>
    <lineage>
        <taxon>Eukaryota</taxon>
        <taxon>Metazoa</taxon>
        <taxon>Ecdysozoa</taxon>
        <taxon>Arthropoda</taxon>
        <taxon>Chelicerata</taxon>
        <taxon>Arachnida</taxon>
        <taxon>Araneae</taxon>
        <taxon>Araneomorphae</taxon>
        <taxon>Entelegynae</taxon>
        <taxon>Araneoidea</taxon>
        <taxon>Linyphiidae</taxon>
        <taxon>Erigoninae</taxon>
        <taxon>Oedothorax</taxon>
    </lineage>
</organism>
<evidence type="ECO:0000313" key="2">
    <source>
        <dbReference type="Proteomes" id="UP000827092"/>
    </source>
</evidence>
<dbReference type="Proteomes" id="UP000827092">
    <property type="component" value="Unassembled WGS sequence"/>
</dbReference>
<keyword evidence="2" id="KW-1185">Reference proteome</keyword>
<dbReference type="EMBL" id="JAFNEN010000002">
    <property type="protein sequence ID" value="KAG8201807.1"/>
    <property type="molecule type" value="Genomic_DNA"/>
</dbReference>
<accession>A0AAV6VXS2</accession>
<dbReference type="AlphaFoldDB" id="A0AAV6VXS2"/>
<protein>
    <submittedName>
        <fullName evidence="1">Uncharacterized protein</fullName>
    </submittedName>
</protein>
<gene>
    <name evidence="1" type="ORF">JTE90_027288</name>
</gene>